<dbReference type="PROSITE" id="PS51186">
    <property type="entry name" value="GNAT"/>
    <property type="match status" value="1"/>
</dbReference>
<comment type="similarity">
    <text evidence="1 4">Belongs to the acetyltransferase Eis family.</text>
</comment>
<dbReference type="HAMAP" id="MF_01812">
    <property type="entry name" value="Eis"/>
    <property type="match status" value="1"/>
</dbReference>
<dbReference type="InterPro" id="IPR036527">
    <property type="entry name" value="SCP2_sterol-bd_dom_sf"/>
</dbReference>
<dbReference type="Pfam" id="PF13530">
    <property type="entry name" value="SCP2_2"/>
    <property type="match status" value="1"/>
</dbReference>
<reference evidence="6 7" key="1">
    <citation type="submission" date="2021-01" db="EMBL/GenBank/DDBJ databases">
        <title>Whole genome shotgun sequence of Planobispora longispora NBRC 13918.</title>
        <authorList>
            <person name="Komaki H."/>
            <person name="Tamura T."/>
        </authorList>
    </citation>
    <scope>NUCLEOTIDE SEQUENCE [LARGE SCALE GENOMIC DNA]</scope>
    <source>
        <strain evidence="6 7">NBRC 13918</strain>
    </source>
</reference>
<evidence type="ECO:0000313" key="7">
    <source>
        <dbReference type="Proteomes" id="UP000616724"/>
    </source>
</evidence>
<sequence length="415" mass="45080">MSLTLRPMTESDWSDWITVDEEAFGSPIPPYRAELFRANTEFERSLGAYDGDLLVGVTAVCSFTMTVPGGPIPVGGVTAVGVLPSHRRRGVLTALMTRQLTDLRERGEAVAALYASEAVIYGRFGYGRAADGMVFDVPTHRAAFVPGAPVDPALRLRIVKPAETGETFEKVFDAVLGSRPGLYARTPGRWNSVLTDTEADQGGAGPLRAVVVEDDGGPRGYALFRIKPSWNDAGVPDGEVRLKELFGLDPAACALLWRHVLDRDLVSRVTTGNRPVDDPLTYLLADVRQLHARWMDELWIRLVDVGRALAARRYSAPVDVVFEVEDAVCPWNARRWRLTADSSAARCVPVEESEEPGRAADLTLPVGALGAAYLGGQRLTSLQEAGLVREARAGAVRELSTAMSWEPAPWAGLIF</sequence>
<dbReference type="CDD" id="cd04301">
    <property type="entry name" value="NAT_SF"/>
    <property type="match status" value="1"/>
</dbReference>
<dbReference type="SUPFAM" id="SSF55729">
    <property type="entry name" value="Acyl-CoA N-acyltransferases (Nat)"/>
    <property type="match status" value="1"/>
</dbReference>
<feature type="binding site" evidence="4">
    <location>
        <begin position="88"/>
        <end position="93"/>
    </location>
    <ligand>
        <name>acetyl-CoA</name>
        <dbReference type="ChEBI" id="CHEBI:57288"/>
    </ligand>
</feature>
<dbReference type="InterPro" id="IPR022902">
    <property type="entry name" value="NAcTrfase_Eis"/>
</dbReference>
<feature type="binding site" evidence="4">
    <location>
        <begin position="80"/>
        <end position="82"/>
    </location>
    <ligand>
        <name>acetyl-CoA</name>
        <dbReference type="ChEBI" id="CHEBI:57288"/>
    </ligand>
</feature>
<evidence type="ECO:0000256" key="1">
    <source>
        <dbReference type="ARBA" id="ARBA00009213"/>
    </source>
</evidence>
<feature type="active site" description="Proton donor" evidence="4">
    <location>
        <position position="121"/>
    </location>
</feature>
<feature type="binding site" evidence="4">
    <location>
        <begin position="116"/>
        <end position="117"/>
    </location>
    <ligand>
        <name>acetyl-CoA</name>
        <dbReference type="ChEBI" id="CHEBI:57288"/>
    </ligand>
</feature>
<gene>
    <name evidence="6" type="ORF">Plo01_52090</name>
</gene>
<dbReference type="SUPFAM" id="SSF55718">
    <property type="entry name" value="SCP-like"/>
    <property type="match status" value="1"/>
</dbReference>
<dbReference type="Gene3D" id="3.40.630.30">
    <property type="match status" value="2"/>
</dbReference>
<name>A0A8J3RPF7_9ACTN</name>
<keyword evidence="2 4" id="KW-0808">Transferase</keyword>
<keyword evidence="7" id="KW-1185">Reference proteome</keyword>
<dbReference type="InterPro" id="IPR000182">
    <property type="entry name" value="GNAT_dom"/>
</dbReference>
<dbReference type="PANTHER" id="PTHR37817">
    <property type="entry name" value="N-ACETYLTRANSFERASE EIS"/>
    <property type="match status" value="1"/>
</dbReference>
<dbReference type="AlphaFoldDB" id="A0A8J3RPF7"/>
<dbReference type="Pfam" id="PF17668">
    <property type="entry name" value="Acetyltransf_17"/>
    <property type="match status" value="1"/>
</dbReference>
<dbReference type="EMBL" id="BOOH01000044">
    <property type="protein sequence ID" value="GIH78780.1"/>
    <property type="molecule type" value="Genomic_DNA"/>
</dbReference>
<evidence type="ECO:0000256" key="3">
    <source>
        <dbReference type="ARBA" id="ARBA00023315"/>
    </source>
</evidence>
<evidence type="ECO:0000256" key="2">
    <source>
        <dbReference type="ARBA" id="ARBA00022679"/>
    </source>
</evidence>
<accession>A0A8J3RPF7</accession>
<keyword evidence="3 4" id="KW-0012">Acyltransferase</keyword>
<proteinExistence type="inferred from homology"/>
<comment type="subunit">
    <text evidence="4">Homohexamer; trimer of dimers.</text>
</comment>
<dbReference type="PANTHER" id="PTHR37817:SF1">
    <property type="entry name" value="N-ACETYLTRANSFERASE EIS"/>
    <property type="match status" value="1"/>
</dbReference>
<dbReference type="InterPro" id="IPR025559">
    <property type="entry name" value="Eis_dom"/>
</dbReference>
<dbReference type="Proteomes" id="UP000616724">
    <property type="component" value="Unassembled WGS sequence"/>
</dbReference>
<evidence type="ECO:0000256" key="4">
    <source>
        <dbReference type="HAMAP-Rule" id="MF_01812"/>
    </source>
</evidence>
<dbReference type="GO" id="GO:0034069">
    <property type="term" value="F:aminoglycoside N-acetyltransferase activity"/>
    <property type="evidence" value="ECO:0007669"/>
    <property type="project" value="TreeGrafter"/>
</dbReference>
<feature type="domain" description="N-acetyltransferase" evidence="5">
    <location>
        <begin position="3"/>
        <end position="151"/>
    </location>
</feature>
<dbReference type="InterPro" id="IPR041380">
    <property type="entry name" value="Acetyltransf_17"/>
</dbReference>
<feature type="active site" description="Proton acceptor; via carboxylate" evidence="4">
    <location>
        <position position="415"/>
    </location>
</feature>
<dbReference type="GO" id="GO:0030649">
    <property type="term" value="P:aminoglycoside antibiotic catabolic process"/>
    <property type="evidence" value="ECO:0007669"/>
    <property type="project" value="TreeGrafter"/>
</dbReference>
<dbReference type="InterPro" id="IPR016181">
    <property type="entry name" value="Acyl_CoA_acyltransferase"/>
</dbReference>
<evidence type="ECO:0000313" key="6">
    <source>
        <dbReference type="EMBL" id="GIH78780.1"/>
    </source>
</evidence>
<dbReference type="Pfam" id="PF13527">
    <property type="entry name" value="Acetyltransf_9"/>
    <property type="match status" value="1"/>
</dbReference>
<dbReference type="RefSeq" id="WP_203893278.1">
    <property type="nucleotide sequence ID" value="NZ_BOOH01000044.1"/>
</dbReference>
<evidence type="ECO:0000259" key="5">
    <source>
        <dbReference type="PROSITE" id="PS51186"/>
    </source>
</evidence>
<comment type="caution">
    <text evidence="6">The sequence shown here is derived from an EMBL/GenBank/DDBJ whole genome shotgun (WGS) entry which is preliminary data.</text>
</comment>
<protein>
    <submittedName>
        <fullName evidence="6">UPF0256 protein</fullName>
    </submittedName>
</protein>
<dbReference type="NCBIfam" id="NF002367">
    <property type="entry name" value="PRK01346.1-4"/>
    <property type="match status" value="1"/>
</dbReference>
<dbReference type="Gene3D" id="3.30.1050.10">
    <property type="entry name" value="SCP2 sterol-binding domain"/>
    <property type="match status" value="1"/>
</dbReference>
<dbReference type="InterPro" id="IPR051554">
    <property type="entry name" value="Acetyltransferase_Eis"/>
</dbReference>
<organism evidence="6 7">
    <name type="scientific">Planobispora longispora</name>
    <dbReference type="NCBI Taxonomy" id="28887"/>
    <lineage>
        <taxon>Bacteria</taxon>
        <taxon>Bacillati</taxon>
        <taxon>Actinomycetota</taxon>
        <taxon>Actinomycetes</taxon>
        <taxon>Streptosporangiales</taxon>
        <taxon>Streptosporangiaceae</taxon>
        <taxon>Planobispora</taxon>
    </lineage>
</organism>